<dbReference type="EMBL" id="GEZM01030354">
    <property type="protein sequence ID" value="JAV85606.1"/>
    <property type="molecule type" value="Transcribed_RNA"/>
</dbReference>
<keyword evidence="5" id="KW-0862">Zinc</keyword>
<evidence type="ECO:0000256" key="3">
    <source>
        <dbReference type="ARBA" id="ARBA00022737"/>
    </source>
</evidence>
<dbReference type="GO" id="GO:0005634">
    <property type="term" value="C:nucleus"/>
    <property type="evidence" value="ECO:0007669"/>
    <property type="project" value="UniProtKB-SubCell"/>
</dbReference>
<keyword evidence="4 7" id="KW-0863">Zinc-finger</keyword>
<dbReference type="InParanoid" id="A0A1Y1MII5"/>
<dbReference type="EMBL" id="GEZM01030350">
    <property type="protein sequence ID" value="JAV85614.1"/>
    <property type="molecule type" value="Transcribed_RNA"/>
</dbReference>
<keyword evidence="12" id="KW-1185">Reference proteome</keyword>
<feature type="compositionally biased region" description="Low complexity" evidence="8">
    <location>
        <begin position="1237"/>
        <end position="1261"/>
    </location>
</feature>
<name>A0A1Y1MII5_PHOPY</name>
<dbReference type="InterPro" id="IPR013087">
    <property type="entry name" value="Znf_C2H2_type"/>
</dbReference>
<dbReference type="GO" id="GO:0008270">
    <property type="term" value="F:zinc ion binding"/>
    <property type="evidence" value="ECO:0007669"/>
    <property type="project" value="UniProtKB-KW"/>
</dbReference>
<dbReference type="EMBL" id="VVIM01000006">
    <property type="protein sequence ID" value="KAB0798703.1"/>
    <property type="molecule type" value="Genomic_DNA"/>
</dbReference>
<dbReference type="OrthoDB" id="10032537at2759"/>
<dbReference type="Gene3D" id="3.30.160.60">
    <property type="entry name" value="Classic Zinc Finger"/>
    <property type="match status" value="2"/>
</dbReference>
<feature type="compositionally biased region" description="Polar residues" evidence="8">
    <location>
        <begin position="1264"/>
        <end position="1274"/>
    </location>
</feature>
<proteinExistence type="predicted"/>
<reference evidence="10" key="1">
    <citation type="journal article" date="2016" name="Sci. Rep.">
        <title>Molecular characterization of firefly nuptial gifts: a multi-omics approach sheds light on postcopulatory sexual selection.</title>
        <authorList>
            <person name="Al-Wathiqui N."/>
            <person name="Fallon T.R."/>
            <person name="South A."/>
            <person name="Weng J.K."/>
            <person name="Lewis S.M."/>
        </authorList>
    </citation>
    <scope>NUCLEOTIDE SEQUENCE</scope>
</reference>
<comment type="subcellular location">
    <subcellularLocation>
        <location evidence="1">Nucleus</location>
    </subcellularLocation>
</comment>
<evidence type="ECO:0000313" key="10">
    <source>
        <dbReference type="EMBL" id="JAV85609.1"/>
    </source>
</evidence>
<evidence type="ECO:0000256" key="8">
    <source>
        <dbReference type="SAM" id="MobiDB-lite"/>
    </source>
</evidence>
<feature type="region of interest" description="Disordered" evidence="8">
    <location>
        <begin position="20"/>
        <end position="66"/>
    </location>
</feature>
<dbReference type="Pfam" id="PF25429">
    <property type="entry name" value="zf-POGZ"/>
    <property type="match status" value="1"/>
</dbReference>
<feature type="compositionally biased region" description="Basic and acidic residues" evidence="8">
    <location>
        <begin position="1175"/>
        <end position="1184"/>
    </location>
</feature>
<evidence type="ECO:0000256" key="5">
    <source>
        <dbReference type="ARBA" id="ARBA00022833"/>
    </source>
</evidence>
<feature type="compositionally biased region" description="Basic and acidic residues" evidence="8">
    <location>
        <begin position="1139"/>
        <end position="1152"/>
    </location>
</feature>
<feature type="compositionally biased region" description="Acidic residues" evidence="8">
    <location>
        <begin position="1165"/>
        <end position="1174"/>
    </location>
</feature>
<feature type="compositionally biased region" description="Acidic residues" evidence="8">
    <location>
        <begin position="39"/>
        <end position="48"/>
    </location>
</feature>
<feature type="region of interest" description="Disordered" evidence="8">
    <location>
        <begin position="658"/>
        <end position="723"/>
    </location>
</feature>
<reference evidence="11 12" key="2">
    <citation type="journal article" date="2018" name="Elife">
        <title>Firefly genomes illuminate parallel origins of bioluminescence in beetles.</title>
        <authorList>
            <person name="Fallon T.R."/>
            <person name="Lower S.E."/>
            <person name="Chang C.H."/>
            <person name="Bessho-Uehara M."/>
            <person name="Martin G.J."/>
            <person name="Bewick A.J."/>
            <person name="Behringer M."/>
            <person name="Debat H.J."/>
            <person name="Wong I."/>
            <person name="Day J.C."/>
            <person name="Suvorov A."/>
            <person name="Silva C.J."/>
            <person name="Stanger-Hall K.F."/>
            <person name="Hall D.W."/>
            <person name="Schmitz R.J."/>
            <person name="Nelson D.R."/>
            <person name="Lewis S.M."/>
            <person name="Shigenobu S."/>
            <person name="Bybee S.M."/>
            <person name="Larracuente A.M."/>
            <person name="Oba Y."/>
            <person name="Weng J.K."/>
        </authorList>
    </citation>
    <scope>NUCLEOTIDE SEQUENCE [LARGE SCALE GENOMIC DNA]</scope>
    <source>
        <strain evidence="11">1611_PpyrPB1</strain>
        <tissue evidence="11">Whole body</tissue>
    </source>
</reference>
<evidence type="ECO:0000259" key="9">
    <source>
        <dbReference type="PROSITE" id="PS50157"/>
    </source>
</evidence>
<keyword evidence="3" id="KW-0677">Repeat</keyword>
<feature type="compositionally biased region" description="Basic and acidic residues" evidence="8">
    <location>
        <begin position="1216"/>
        <end position="1225"/>
    </location>
</feature>
<evidence type="ECO:0000313" key="12">
    <source>
        <dbReference type="Proteomes" id="UP000327044"/>
    </source>
</evidence>
<dbReference type="PANTHER" id="PTHR24406">
    <property type="entry name" value="TRANSCRIPTIONAL REPRESSOR CTCFL-RELATED"/>
    <property type="match status" value="1"/>
</dbReference>
<evidence type="ECO:0000256" key="4">
    <source>
        <dbReference type="ARBA" id="ARBA00022771"/>
    </source>
</evidence>
<reference evidence="11" key="3">
    <citation type="submission" date="2019-08" db="EMBL/GenBank/DDBJ databases">
        <authorList>
            <consortium name="Photinus pyralis genome working group"/>
            <person name="Fallon T.R."/>
            <person name="Sander Lower S.E."/>
            <person name="Weng J.-K."/>
        </authorList>
    </citation>
    <scope>NUCLEOTIDE SEQUENCE</scope>
    <source>
        <strain evidence="11">1611_PpyrPB1</strain>
        <tissue evidence="11">Whole body</tissue>
    </source>
</reference>
<dbReference type="PROSITE" id="PS00028">
    <property type="entry name" value="ZINC_FINGER_C2H2_1"/>
    <property type="match status" value="3"/>
</dbReference>
<feature type="compositionally biased region" description="Basic and acidic residues" evidence="8">
    <location>
        <begin position="1279"/>
        <end position="1294"/>
    </location>
</feature>
<keyword evidence="6" id="KW-0539">Nucleus</keyword>
<dbReference type="InterPro" id="IPR057618">
    <property type="entry name" value="Znf_POGZ/Z280C-D-like"/>
</dbReference>
<dbReference type="EMBL" id="GEZM01030349">
    <property type="protein sequence ID" value="JAV85616.1"/>
    <property type="molecule type" value="Transcribed_RNA"/>
</dbReference>
<dbReference type="EMBL" id="GEZM01030353">
    <property type="protein sequence ID" value="JAV85609.1"/>
    <property type="molecule type" value="Transcribed_RNA"/>
</dbReference>
<keyword evidence="2" id="KW-0479">Metal-binding</keyword>
<dbReference type="PROSITE" id="PS50157">
    <property type="entry name" value="ZINC_FINGER_C2H2_2"/>
    <property type="match status" value="1"/>
</dbReference>
<dbReference type="InterPro" id="IPR050888">
    <property type="entry name" value="ZnF_C2H2-type_TF"/>
</dbReference>
<evidence type="ECO:0000256" key="7">
    <source>
        <dbReference type="PROSITE-ProRule" id="PRU00042"/>
    </source>
</evidence>
<dbReference type="SMART" id="SM00355">
    <property type="entry name" value="ZnF_C2H2"/>
    <property type="match status" value="5"/>
</dbReference>
<feature type="region of interest" description="Disordered" evidence="8">
    <location>
        <begin position="1127"/>
        <end position="1303"/>
    </location>
</feature>
<dbReference type="FunCoup" id="A0A1Y1MII5">
    <property type="interactions" value="398"/>
</dbReference>
<sequence>MSRKNVRRAASTEALKQMQLLSDTAYDDDPSDTFRVPSEDDDYMAEDEMPPKKKYRLSHRKSSDGNDRDVIVLKSIGSDDASDEPFLMECEEDELSSVQVEWHKKVENELDELSKKLDTFTKHDNTEILHQGEACSIYQIENITSTTIPETPKKKATQSVSSTQQNVVLKPGKQNNSYQLVMDPRLGVIVGTMTPTGSKNTSSSPSVSKPQVPTPVTTITRTQPQRRRGRNSVVVPSLSPAKAQKAVSVGPPPLVQLRPTETSKNSSANVQKPTTPSASPAVVDLTTDDSRPLPDSREISFNKLQGKTFPSLVVVARPHLGIKDVTGGDRSKLDSKVKSVLMHVPTKFTEWLIQQGLVRSEQYCVNHSSAKLKLGMYSDVSRFPFSGGYVWISECCPTRFVSVFSGSIFENCPYPPSVILKLIYHWACQTNIQNVVQWVKVDNFYVKGIYTWLRAMCTVALHSHVKPLGGPGRRVEVGVISLGTTSQDGQQRQVKVEVLGLLESEARLIRLRAVEPLADGDRNYKKRFAKILEPLVKWVHPQSIIVTDLTVDKGTLNSIGFANVLQSTSSDASQNNHTIMDYLRRIVPRMFQNTLSLLSRQIIQQFLDELVWREWYGTTAAACFDNLLLHLSEQTRADTADSLPVRLNKVSNNPFRNWSIMTKETPPPAVTIKPAPTPVVETNTPSGGAKRTSGRQRKIINFKSDSPSPTLEMQPKPPRTISPDVPEQMVHLENYYYGTIQGTQQNSTPKLGYNLKCTMCKSHFSNNIRLMNHLFSHAHSVTGGIQQCRYCLSSVGSPEGLAKHIVSSHPSETRFQEAYICIICETRFANSFSLGKHLSKEHVPAELPYQCGTCSYRCSSHRQVIDHFYSEHDNGSTIQCPFCLKSTSICTAGRVLPQNLNYFMQHLQKHQKKTMAKKCPKCALWFIHKDTLKDHQITMHSSQRSKSGLISWTPPKNGLMVPKSKQDKQVWEDTEREINFSNLTIVSAPSYLVCKECKFPINASQHFQSLDGCPSRNCQYSTSCKAAMETHMGMCEKLNASLPISVLPHEMFCVCGYSDDDGNMLASHLAKCERKSAYPSAEDAKKAIKTHSMLDVLGLVRRPEEPSNTTPQAGDAVDEKLDEVLEVKKSQTKKTKRPSSKEKSLDRKELKPSKKFKKEIGTSDDVVEINDEEEKENKDVKQDEAENVTKSLNDEDSRIPDKEAESSVDDNIPVANDKDFSKENGNDTEETSNEIATDNVETTNNCNEETNETDQQNNDETAITEESTVISGSDSMVMEVDKCNESESNTKVDEQTDESMEVV</sequence>
<accession>A0A1Y1MII5</accession>
<feature type="domain" description="C2H2-type" evidence="9">
    <location>
        <begin position="917"/>
        <end position="945"/>
    </location>
</feature>
<dbReference type="Proteomes" id="UP000327044">
    <property type="component" value="Unassembled WGS sequence"/>
</dbReference>
<feature type="compositionally biased region" description="Basic and acidic residues" evidence="8">
    <location>
        <begin position="1192"/>
        <end position="1205"/>
    </location>
</feature>
<feature type="compositionally biased region" description="Polar residues" evidence="8">
    <location>
        <begin position="259"/>
        <end position="278"/>
    </location>
</feature>
<protein>
    <recommendedName>
        <fullName evidence="9">C2H2-type domain-containing protein</fullName>
    </recommendedName>
</protein>
<evidence type="ECO:0000256" key="2">
    <source>
        <dbReference type="ARBA" id="ARBA00022723"/>
    </source>
</evidence>
<evidence type="ECO:0000256" key="6">
    <source>
        <dbReference type="ARBA" id="ARBA00023242"/>
    </source>
</evidence>
<evidence type="ECO:0000256" key="1">
    <source>
        <dbReference type="ARBA" id="ARBA00004123"/>
    </source>
</evidence>
<evidence type="ECO:0000313" key="11">
    <source>
        <dbReference type="EMBL" id="KAB0798703.1"/>
    </source>
</evidence>
<dbReference type="GO" id="GO:0003677">
    <property type="term" value="F:DNA binding"/>
    <property type="evidence" value="ECO:0007669"/>
    <property type="project" value="UniProtKB-KW"/>
</dbReference>
<feature type="region of interest" description="Disordered" evidence="8">
    <location>
        <begin position="192"/>
        <end position="294"/>
    </location>
</feature>
<organism evidence="10">
    <name type="scientific">Photinus pyralis</name>
    <name type="common">Common eastern firefly</name>
    <name type="synonym">Lampyris pyralis</name>
    <dbReference type="NCBI Taxonomy" id="7054"/>
    <lineage>
        <taxon>Eukaryota</taxon>
        <taxon>Metazoa</taxon>
        <taxon>Ecdysozoa</taxon>
        <taxon>Arthropoda</taxon>
        <taxon>Hexapoda</taxon>
        <taxon>Insecta</taxon>
        <taxon>Pterygota</taxon>
        <taxon>Neoptera</taxon>
        <taxon>Endopterygota</taxon>
        <taxon>Coleoptera</taxon>
        <taxon>Polyphaga</taxon>
        <taxon>Elateriformia</taxon>
        <taxon>Elateroidea</taxon>
        <taxon>Lampyridae</taxon>
        <taxon>Lampyrinae</taxon>
        <taxon>Photinus</taxon>
    </lineage>
</organism>
<feature type="compositionally biased region" description="Low complexity" evidence="8">
    <location>
        <begin position="194"/>
        <end position="223"/>
    </location>
</feature>
<gene>
    <name evidence="11" type="ORF">PPYR_09696</name>
</gene>